<organism evidence="12 13">
    <name type="scientific">Cicer arietinum</name>
    <name type="common">Chickpea</name>
    <name type="synonym">Garbanzo</name>
    <dbReference type="NCBI Taxonomy" id="3827"/>
    <lineage>
        <taxon>Eukaryota</taxon>
        <taxon>Viridiplantae</taxon>
        <taxon>Streptophyta</taxon>
        <taxon>Embryophyta</taxon>
        <taxon>Tracheophyta</taxon>
        <taxon>Spermatophyta</taxon>
        <taxon>Magnoliopsida</taxon>
        <taxon>eudicotyledons</taxon>
        <taxon>Gunneridae</taxon>
        <taxon>Pentapetalae</taxon>
        <taxon>rosids</taxon>
        <taxon>fabids</taxon>
        <taxon>Fabales</taxon>
        <taxon>Fabaceae</taxon>
        <taxon>Papilionoideae</taxon>
        <taxon>50 kb inversion clade</taxon>
        <taxon>NPAAA clade</taxon>
        <taxon>Hologalegina</taxon>
        <taxon>IRL clade</taxon>
        <taxon>Cicereae</taxon>
        <taxon>Cicer</taxon>
    </lineage>
</organism>
<dbReference type="GO" id="GO:0006629">
    <property type="term" value="P:lipid metabolic process"/>
    <property type="evidence" value="ECO:0007669"/>
    <property type="project" value="UniProtKB-KW"/>
</dbReference>
<comment type="similarity">
    <text evidence="2">Belongs to the wax synthase family.</text>
</comment>
<dbReference type="STRING" id="3827.A0A1S2XAD2"/>
<gene>
    <name evidence="13 14" type="primary">LOC101493450</name>
</gene>
<feature type="transmembrane region" description="Helical" evidence="10">
    <location>
        <begin position="328"/>
        <end position="348"/>
    </location>
</feature>
<evidence type="ECO:0000256" key="10">
    <source>
        <dbReference type="SAM" id="Phobius"/>
    </source>
</evidence>
<dbReference type="GO" id="GO:0016020">
    <property type="term" value="C:membrane"/>
    <property type="evidence" value="ECO:0007669"/>
    <property type="project" value="UniProtKB-SubCell"/>
</dbReference>
<keyword evidence="4 10" id="KW-0812">Transmembrane</keyword>
<proteinExistence type="inferred from homology"/>
<accession>A0A1S2XAD2</accession>
<keyword evidence="6" id="KW-0443">Lipid metabolism</keyword>
<comment type="subcellular location">
    <subcellularLocation>
        <location evidence="1">Membrane</location>
        <topology evidence="1">Multi-pass membrane protein</topology>
    </subcellularLocation>
</comment>
<evidence type="ECO:0000313" key="12">
    <source>
        <dbReference type="Proteomes" id="UP000087171"/>
    </source>
</evidence>
<dbReference type="eggNOG" id="ENOG502QW01">
    <property type="taxonomic scope" value="Eukaryota"/>
</dbReference>
<keyword evidence="8" id="KW-0012">Acyltransferase</keyword>
<dbReference type="OrthoDB" id="1077582at2759"/>
<evidence type="ECO:0000256" key="6">
    <source>
        <dbReference type="ARBA" id="ARBA00023098"/>
    </source>
</evidence>
<dbReference type="Proteomes" id="UP000087171">
    <property type="component" value="Chromosome Ca1"/>
</dbReference>
<keyword evidence="7 10" id="KW-0472">Membrane</keyword>
<feature type="transmembrane region" description="Helical" evidence="10">
    <location>
        <begin position="291"/>
        <end position="308"/>
    </location>
</feature>
<dbReference type="InterPro" id="IPR032805">
    <property type="entry name" value="Wax_synthase_dom"/>
</dbReference>
<evidence type="ECO:0000256" key="1">
    <source>
        <dbReference type="ARBA" id="ARBA00004141"/>
    </source>
</evidence>
<evidence type="ECO:0000313" key="14">
    <source>
        <dbReference type="RefSeq" id="XP_027188960.1"/>
    </source>
</evidence>
<dbReference type="RefSeq" id="XP_027188960.1">
    <property type="nucleotide sequence ID" value="XM_027333159.1"/>
</dbReference>
<feature type="compositionally biased region" description="Low complexity" evidence="9">
    <location>
        <begin position="111"/>
        <end position="130"/>
    </location>
</feature>
<evidence type="ECO:0000256" key="9">
    <source>
        <dbReference type="SAM" id="MobiDB-lite"/>
    </source>
</evidence>
<dbReference type="Pfam" id="PF13813">
    <property type="entry name" value="MBOAT_2"/>
    <property type="match status" value="1"/>
</dbReference>
<sequence>MDAEINNFIMVWSVAASTMCYCHTIGKLISQGTPRLIAIFPAIILLFLLPLRLTSIHLGGPTSFFLGWLSTFKLFLFSFNKGPLSTNPPLSLLHFISLACLPIKFQNQPNNNINTHTDNNNNPSKSQNRNYPSPQISKKYNKSSNLRYGYATMIIILASLIPLYAKKENFHPKFVLLLYTLHMYIGLEFFFALASTFTKKILSVELEPQFDKPYLSTSLQDFWGKRWNITVNRVLHPTVYEPAVKFFCRLIGRKWAPLPAIVATFSVSALMHEVVFYYIKREKRTWEAWEPSWNATCFFILHGVCLAVQVGIKKAVGEKLKLPRMMSWLLTVVFVLYTALWLFVPALVRCRVYDKASRELTALTDFVKNVARVAFYYEESTRG</sequence>
<reference evidence="13 14" key="2">
    <citation type="submission" date="2025-04" db="UniProtKB">
        <authorList>
            <consortium name="RefSeq"/>
        </authorList>
    </citation>
    <scope>IDENTIFICATION</scope>
    <source>
        <tissue evidence="13 14">Etiolated seedlings</tissue>
    </source>
</reference>
<reference evidence="12" key="1">
    <citation type="journal article" date="2013" name="Nat. Biotechnol.">
        <title>Draft genome sequence of chickpea (Cicer arietinum) provides a resource for trait improvement.</title>
        <authorList>
            <person name="Varshney R.K."/>
            <person name="Song C."/>
            <person name="Saxena R.K."/>
            <person name="Azam S."/>
            <person name="Yu S."/>
            <person name="Sharpe A.G."/>
            <person name="Cannon S."/>
            <person name="Baek J."/>
            <person name="Rosen B.D."/>
            <person name="Tar'an B."/>
            <person name="Millan T."/>
            <person name="Zhang X."/>
            <person name="Ramsay L.D."/>
            <person name="Iwata A."/>
            <person name="Wang Y."/>
            <person name="Nelson W."/>
            <person name="Farmer A.D."/>
            <person name="Gaur P.M."/>
            <person name="Soderlund C."/>
            <person name="Penmetsa R.V."/>
            <person name="Xu C."/>
            <person name="Bharti A.K."/>
            <person name="He W."/>
            <person name="Winter P."/>
            <person name="Zhao S."/>
            <person name="Hane J.K."/>
            <person name="Carrasquilla-Garcia N."/>
            <person name="Condie J.A."/>
            <person name="Upadhyaya H.D."/>
            <person name="Luo M.C."/>
            <person name="Thudi M."/>
            <person name="Gowda C.L."/>
            <person name="Singh N.P."/>
            <person name="Lichtenzveig J."/>
            <person name="Gali K.K."/>
            <person name="Rubio J."/>
            <person name="Nadarajan N."/>
            <person name="Dolezel J."/>
            <person name="Bansal K.C."/>
            <person name="Xu X."/>
            <person name="Edwards D."/>
            <person name="Zhang G."/>
            <person name="Kahl G."/>
            <person name="Gil J."/>
            <person name="Singh K.B."/>
            <person name="Datta S.K."/>
            <person name="Jackson S.A."/>
            <person name="Wang J."/>
            <person name="Cook D.R."/>
        </authorList>
    </citation>
    <scope>NUCLEOTIDE SEQUENCE [LARGE SCALE GENOMIC DNA]</scope>
    <source>
        <strain evidence="12">cv. CDC Frontier</strain>
    </source>
</reference>
<feature type="transmembrane region" description="Helical" evidence="10">
    <location>
        <begin position="148"/>
        <end position="165"/>
    </location>
</feature>
<protein>
    <submittedName>
        <fullName evidence="14">Acyl-CoA--sterol O-acyltransferase 1-like isoform X1</fullName>
    </submittedName>
    <submittedName>
        <fullName evidence="13">Acyl-CoA--sterol O-acyltransferase 1-like isoform X2</fullName>
    </submittedName>
</protein>
<keyword evidence="3" id="KW-0808">Transferase</keyword>
<feature type="transmembrane region" description="Helical" evidence="10">
    <location>
        <begin position="36"/>
        <end position="53"/>
    </location>
</feature>
<dbReference type="RefSeq" id="XP_004486218.2">
    <property type="nucleotide sequence ID" value="XM_004486161.3"/>
</dbReference>
<dbReference type="PANTHER" id="PTHR31595">
    <property type="entry name" value="LONG-CHAIN-ALCOHOL O-FATTY-ACYLTRANSFERASE 3-RELATED"/>
    <property type="match status" value="1"/>
</dbReference>
<feature type="transmembrane region" description="Helical" evidence="10">
    <location>
        <begin position="177"/>
        <end position="197"/>
    </location>
</feature>
<name>A0A1S2XAD2_CICAR</name>
<dbReference type="PaxDb" id="3827-XP_004486217.1"/>
<evidence type="ECO:0000259" key="11">
    <source>
        <dbReference type="Pfam" id="PF13813"/>
    </source>
</evidence>
<dbReference type="PANTHER" id="PTHR31595:SF38">
    <property type="entry name" value="MBOAT (MEMBRANE BOUND O-ACYL TRANSFERASE) FAMILY PROTEIN"/>
    <property type="match status" value="1"/>
</dbReference>
<evidence type="ECO:0000256" key="5">
    <source>
        <dbReference type="ARBA" id="ARBA00022989"/>
    </source>
</evidence>
<feature type="transmembrane region" description="Helical" evidence="10">
    <location>
        <begin position="255"/>
        <end position="279"/>
    </location>
</feature>
<evidence type="ECO:0000313" key="13">
    <source>
        <dbReference type="RefSeq" id="XP_004486218.2"/>
    </source>
</evidence>
<feature type="region of interest" description="Disordered" evidence="9">
    <location>
        <begin position="111"/>
        <end position="137"/>
    </location>
</feature>
<dbReference type="GO" id="GO:0008374">
    <property type="term" value="F:O-acyltransferase activity"/>
    <property type="evidence" value="ECO:0007669"/>
    <property type="project" value="InterPro"/>
</dbReference>
<evidence type="ECO:0000256" key="4">
    <source>
        <dbReference type="ARBA" id="ARBA00022692"/>
    </source>
</evidence>
<evidence type="ECO:0000256" key="3">
    <source>
        <dbReference type="ARBA" id="ARBA00022679"/>
    </source>
</evidence>
<evidence type="ECO:0000256" key="2">
    <source>
        <dbReference type="ARBA" id="ARBA00007282"/>
    </source>
</evidence>
<dbReference type="GeneID" id="101493450"/>
<evidence type="ECO:0000256" key="7">
    <source>
        <dbReference type="ARBA" id="ARBA00023136"/>
    </source>
</evidence>
<dbReference type="KEGG" id="cam:101493450"/>
<dbReference type="InterPro" id="IPR044851">
    <property type="entry name" value="Wax_synthase"/>
</dbReference>
<keyword evidence="5 10" id="KW-1133">Transmembrane helix</keyword>
<evidence type="ECO:0000256" key="8">
    <source>
        <dbReference type="ARBA" id="ARBA00023315"/>
    </source>
</evidence>
<dbReference type="AlphaFoldDB" id="A0A1S2XAD2"/>
<keyword evidence="12" id="KW-1185">Reference proteome</keyword>
<feature type="domain" description="Wax synthase" evidence="11">
    <location>
        <begin position="207"/>
        <end position="300"/>
    </location>
</feature>